<evidence type="ECO:0000313" key="3">
    <source>
        <dbReference type="Proteomes" id="UP000037822"/>
    </source>
</evidence>
<dbReference type="RefSeq" id="WP_054207594.1">
    <property type="nucleotide sequence ID" value="NZ_LGSZ01000019.1"/>
</dbReference>
<evidence type="ECO:0000313" key="2">
    <source>
        <dbReference type="EMBL" id="KPH82494.1"/>
    </source>
</evidence>
<protein>
    <submittedName>
        <fullName evidence="2">Isoquinoline 1-oxidoreductase subunit</fullName>
    </submittedName>
</protein>
<dbReference type="EMBL" id="LGSZ01000019">
    <property type="protein sequence ID" value="KPH82494.1"/>
    <property type="molecule type" value="Genomic_DNA"/>
</dbReference>
<proteinExistence type="predicted"/>
<dbReference type="Proteomes" id="UP000037822">
    <property type="component" value="Unassembled WGS sequence"/>
</dbReference>
<dbReference type="OrthoDB" id="656942at2"/>
<keyword evidence="3" id="KW-1185">Reference proteome</keyword>
<keyword evidence="1" id="KW-0732">Signal</keyword>
<accession>A0A0N1F6Q1</accession>
<organism evidence="2 3">
    <name type="scientific">Bosea vaviloviae</name>
    <dbReference type="NCBI Taxonomy" id="1526658"/>
    <lineage>
        <taxon>Bacteria</taxon>
        <taxon>Pseudomonadati</taxon>
        <taxon>Pseudomonadota</taxon>
        <taxon>Alphaproteobacteria</taxon>
        <taxon>Hyphomicrobiales</taxon>
        <taxon>Boseaceae</taxon>
        <taxon>Bosea</taxon>
    </lineage>
</organism>
<reference evidence="2 3" key="1">
    <citation type="submission" date="2015-07" db="EMBL/GenBank/DDBJ databases">
        <title>Whole genome sequencing of Bosea vaviloviae isolated from cave pool.</title>
        <authorList>
            <person name="Tan N.E.H."/>
            <person name="Lee Y.P."/>
            <person name="Gan H.M."/>
            <person name="Barton H."/>
            <person name="Savka M.A."/>
        </authorList>
    </citation>
    <scope>NUCLEOTIDE SEQUENCE [LARGE SCALE GENOMIC DNA]</scope>
    <source>
        <strain evidence="2 3">SD260</strain>
    </source>
</reference>
<evidence type="ECO:0000256" key="1">
    <source>
        <dbReference type="SAM" id="SignalP"/>
    </source>
</evidence>
<dbReference type="AlphaFoldDB" id="A0A0N1F6Q1"/>
<comment type="caution">
    <text evidence="2">The sequence shown here is derived from an EMBL/GenBank/DDBJ whole genome shotgun (WGS) entry which is preliminary data.</text>
</comment>
<dbReference type="InterPro" id="IPR036280">
    <property type="entry name" value="Multihaem_cyt_sf"/>
</dbReference>
<feature type="signal peptide" evidence="1">
    <location>
        <begin position="1"/>
        <end position="21"/>
    </location>
</feature>
<dbReference type="PATRIC" id="fig|1526658.3.peg.1234"/>
<sequence>MQGRTLLGQSLLAAMAGLGLAVGGSALTLAQTPTPPAGTLRPVESFQSIGQREARSAAIFTEMGKVLQHPRCVNCHPATERPRQTDLQRPHQPLVVRGKDGHGAPGMACSTCHGKENFDPARVPGDGHWALAPASMAWEGKTLGQICEQMKDPNRNGSRDLAALIKHVAEDTLVGWAWRPGPGRQPAPGTQDQFGALFKAWAETGAVCPP</sequence>
<name>A0A0N1F6Q1_9HYPH</name>
<feature type="chain" id="PRO_5005870928" evidence="1">
    <location>
        <begin position="22"/>
        <end position="210"/>
    </location>
</feature>
<gene>
    <name evidence="2" type="ORF">AE618_03130</name>
</gene>
<dbReference type="SUPFAM" id="SSF48695">
    <property type="entry name" value="Multiheme cytochromes"/>
    <property type="match status" value="1"/>
</dbReference>